<reference evidence="2 3" key="1">
    <citation type="submission" date="2015-04" db="EMBL/GenBank/DDBJ databases">
        <authorList>
            <person name="Syromyatnikov M.Y."/>
            <person name="Popov V.N."/>
        </authorList>
    </citation>
    <scope>NUCLEOTIDE SEQUENCE [LARGE SCALE GENOMIC DNA]</scope>
</reference>
<organism evidence="2 3">
    <name type="scientific">Clunio marinus</name>
    <dbReference type="NCBI Taxonomy" id="568069"/>
    <lineage>
        <taxon>Eukaryota</taxon>
        <taxon>Metazoa</taxon>
        <taxon>Ecdysozoa</taxon>
        <taxon>Arthropoda</taxon>
        <taxon>Hexapoda</taxon>
        <taxon>Insecta</taxon>
        <taxon>Pterygota</taxon>
        <taxon>Neoptera</taxon>
        <taxon>Endopterygota</taxon>
        <taxon>Diptera</taxon>
        <taxon>Nematocera</taxon>
        <taxon>Chironomoidea</taxon>
        <taxon>Chironomidae</taxon>
        <taxon>Clunio</taxon>
    </lineage>
</organism>
<protein>
    <submittedName>
        <fullName evidence="2">CLUMA_CG007401, isoform A</fullName>
    </submittedName>
</protein>
<keyword evidence="1" id="KW-1133">Transmembrane helix</keyword>
<evidence type="ECO:0000313" key="2">
    <source>
        <dbReference type="EMBL" id="CRK93874.1"/>
    </source>
</evidence>
<evidence type="ECO:0000313" key="3">
    <source>
        <dbReference type="Proteomes" id="UP000183832"/>
    </source>
</evidence>
<name>A0A1J1I280_9DIPT</name>
<dbReference type="EMBL" id="CVRI01000038">
    <property type="protein sequence ID" value="CRK93874.1"/>
    <property type="molecule type" value="Genomic_DNA"/>
</dbReference>
<keyword evidence="3" id="KW-1185">Reference proteome</keyword>
<feature type="transmembrane region" description="Helical" evidence="1">
    <location>
        <begin position="46"/>
        <end position="64"/>
    </location>
</feature>
<dbReference type="Proteomes" id="UP000183832">
    <property type="component" value="Unassembled WGS sequence"/>
</dbReference>
<accession>A0A1J1I280</accession>
<sequence length="86" mass="10173">MKNDNYCLLKHNRLFNAPLGAKTFPSLHFQLLSSHKRFGKSFSRSFTYWQIFYFDFISIAGFLFSSSIMRTEDEEKIIGNQFEMIS</sequence>
<keyword evidence="1" id="KW-0472">Membrane</keyword>
<gene>
    <name evidence="2" type="ORF">CLUMA_CG007401</name>
</gene>
<evidence type="ECO:0000256" key="1">
    <source>
        <dbReference type="SAM" id="Phobius"/>
    </source>
</evidence>
<proteinExistence type="predicted"/>
<keyword evidence="1" id="KW-0812">Transmembrane</keyword>
<dbReference type="AlphaFoldDB" id="A0A1J1I280"/>